<dbReference type="Proteomes" id="UP001148838">
    <property type="component" value="Unassembled WGS sequence"/>
</dbReference>
<evidence type="ECO:0000256" key="1">
    <source>
        <dbReference type="SAM" id="MobiDB-lite"/>
    </source>
</evidence>
<sequence length="105" mass="12098">MTGVNDVMDMNMVSNLENERDTDPETSALPSNSRMHTSCVYALELEEILQDVDIGSSLKNFIIQTYAERVINRQVNKRVRDESSNSEELFQFVKSRKKKLNANLR</sequence>
<proteinExistence type="predicted"/>
<feature type="region of interest" description="Disordered" evidence="1">
    <location>
        <begin position="1"/>
        <end position="33"/>
    </location>
</feature>
<comment type="caution">
    <text evidence="2">The sequence shown here is derived from an EMBL/GenBank/DDBJ whole genome shotgun (WGS) entry which is preliminary data.</text>
</comment>
<protein>
    <submittedName>
        <fullName evidence="2">Uncharacterized protein</fullName>
    </submittedName>
</protein>
<evidence type="ECO:0000313" key="2">
    <source>
        <dbReference type="EMBL" id="KAJ4435212.1"/>
    </source>
</evidence>
<evidence type="ECO:0000313" key="3">
    <source>
        <dbReference type="Proteomes" id="UP001148838"/>
    </source>
</evidence>
<dbReference type="EMBL" id="JAJSOF020000025">
    <property type="protein sequence ID" value="KAJ4435212.1"/>
    <property type="molecule type" value="Genomic_DNA"/>
</dbReference>
<reference evidence="2 3" key="1">
    <citation type="journal article" date="2022" name="Allergy">
        <title>Genome assembly and annotation of Periplaneta americana reveal a comprehensive cockroach allergen profile.</title>
        <authorList>
            <person name="Wang L."/>
            <person name="Xiong Q."/>
            <person name="Saelim N."/>
            <person name="Wang L."/>
            <person name="Nong W."/>
            <person name="Wan A.T."/>
            <person name="Shi M."/>
            <person name="Liu X."/>
            <person name="Cao Q."/>
            <person name="Hui J.H.L."/>
            <person name="Sookrung N."/>
            <person name="Leung T.F."/>
            <person name="Tungtrongchitr A."/>
            <person name="Tsui S.K.W."/>
        </authorList>
    </citation>
    <scope>NUCLEOTIDE SEQUENCE [LARGE SCALE GENOMIC DNA]</scope>
    <source>
        <strain evidence="2">PWHHKU_190912</strain>
    </source>
</reference>
<keyword evidence="3" id="KW-1185">Reference proteome</keyword>
<name>A0ABQ8SND9_PERAM</name>
<organism evidence="2 3">
    <name type="scientific">Periplaneta americana</name>
    <name type="common">American cockroach</name>
    <name type="synonym">Blatta americana</name>
    <dbReference type="NCBI Taxonomy" id="6978"/>
    <lineage>
        <taxon>Eukaryota</taxon>
        <taxon>Metazoa</taxon>
        <taxon>Ecdysozoa</taxon>
        <taxon>Arthropoda</taxon>
        <taxon>Hexapoda</taxon>
        <taxon>Insecta</taxon>
        <taxon>Pterygota</taxon>
        <taxon>Neoptera</taxon>
        <taxon>Polyneoptera</taxon>
        <taxon>Dictyoptera</taxon>
        <taxon>Blattodea</taxon>
        <taxon>Blattoidea</taxon>
        <taxon>Blattidae</taxon>
        <taxon>Blattinae</taxon>
        <taxon>Periplaneta</taxon>
    </lineage>
</organism>
<gene>
    <name evidence="2" type="ORF">ANN_23789</name>
</gene>
<accession>A0ABQ8SND9</accession>